<dbReference type="InterPro" id="IPR036737">
    <property type="entry name" value="OmpA-like_sf"/>
</dbReference>
<evidence type="ECO:0000259" key="13">
    <source>
        <dbReference type="PROSITE" id="PS51123"/>
    </source>
</evidence>
<keyword evidence="3" id="KW-1134">Transmembrane beta strand</keyword>
<evidence type="ECO:0000256" key="12">
    <source>
        <dbReference type="SAM" id="SignalP"/>
    </source>
</evidence>
<evidence type="ECO:0000256" key="7">
    <source>
        <dbReference type="ARBA" id="ARBA00023114"/>
    </source>
</evidence>
<dbReference type="InterPro" id="IPR006690">
    <property type="entry name" value="OMPA-like_CS"/>
</dbReference>
<gene>
    <name evidence="14" type="ORF">SAMN04488120_10448</name>
</gene>
<dbReference type="SUPFAM" id="SSF103088">
    <property type="entry name" value="OmpA-like"/>
    <property type="match status" value="1"/>
</dbReference>
<evidence type="ECO:0000256" key="4">
    <source>
        <dbReference type="ARBA" id="ARBA00022692"/>
    </source>
</evidence>
<dbReference type="PROSITE" id="PS51123">
    <property type="entry name" value="OMPA_2"/>
    <property type="match status" value="1"/>
</dbReference>
<keyword evidence="7" id="KW-0626">Porin</keyword>
<evidence type="ECO:0000256" key="6">
    <source>
        <dbReference type="ARBA" id="ARBA00023065"/>
    </source>
</evidence>
<dbReference type="RefSeq" id="WP_091532573.1">
    <property type="nucleotide sequence ID" value="NZ_FOOC01000004.1"/>
</dbReference>
<protein>
    <submittedName>
        <fullName evidence="14">Thrombospondin type 3 repeat-containing protein</fullName>
    </submittedName>
</protein>
<dbReference type="SUPFAM" id="SSF103647">
    <property type="entry name" value="TSP type-3 repeat"/>
    <property type="match status" value="3"/>
</dbReference>
<dbReference type="STRING" id="1076937.SAMN04488120_10448"/>
<reference evidence="14 15" key="1">
    <citation type="submission" date="2016-10" db="EMBL/GenBank/DDBJ databases">
        <authorList>
            <person name="de Groot N.N."/>
        </authorList>
    </citation>
    <scope>NUCLEOTIDE SEQUENCE [LARGE SCALE GENOMIC DNA]</scope>
    <source>
        <strain evidence="14 15">DSM 23609</strain>
    </source>
</reference>
<dbReference type="Pfam" id="PF13505">
    <property type="entry name" value="OMP_b-brl"/>
    <property type="match status" value="1"/>
</dbReference>
<dbReference type="InterPro" id="IPR027385">
    <property type="entry name" value="Beta-barrel_OMP"/>
</dbReference>
<evidence type="ECO:0000256" key="8">
    <source>
        <dbReference type="ARBA" id="ARBA00023136"/>
    </source>
</evidence>
<dbReference type="GO" id="GO:0046930">
    <property type="term" value="C:pore complex"/>
    <property type="evidence" value="ECO:0007669"/>
    <property type="project" value="UniProtKB-KW"/>
</dbReference>
<keyword evidence="15" id="KW-1185">Reference proteome</keyword>
<keyword evidence="2" id="KW-0813">Transport</keyword>
<dbReference type="Gene3D" id="4.10.1080.10">
    <property type="entry name" value="TSP type-3 repeat"/>
    <property type="match status" value="1"/>
</dbReference>
<feature type="region of interest" description="Disordered" evidence="11">
    <location>
        <begin position="472"/>
        <end position="498"/>
    </location>
</feature>
<dbReference type="CDD" id="cd07185">
    <property type="entry name" value="OmpA_C-like"/>
    <property type="match status" value="1"/>
</dbReference>
<dbReference type="Gene3D" id="3.30.1330.60">
    <property type="entry name" value="OmpA-like domain"/>
    <property type="match status" value="1"/>
</dbReference>
<dbReference type="AlphaFoldDB" id="A0A1I2IMI4"/>
<dbReference type="InterPro" id="IPR011250">
    <property type="entry name" value="OMP/PagP_B-barrel"/>
</dbReference>
<dbReference type="GO" id="GO:0007155">
    <property type="term" value="P:cell adhesion"/>
    <property type="evidence" value="ECO:0007669"/>
    <property type="project" value="InterPro"/>
</dbReference>
<dbReference type="GO" id="GO:0015288">
    <property type="term" value="F:porin activity"/>
    <property type="evidence" value="ECO:0007669"/>
    <property type="project" value="UniProtKB-KW"/>
</dbReference>
<dbReference type="InterPro" id="IPR003367">
    <property type="entry name" value="Thrombospondin_3-like_rpt"/>
</dbReference>
<sequence length="504" mass="53485">MSKHGRLGAIALLVCGAVSAQGSEFDDRFYLSPMVGGVISGSDDLDSGPFGGLVVGKGISPHFGLELEATYSKLDVSHLPEGNFYERLTLGANLVGYLAPDTARIRPFLLINGNGHDIDFLTVGLNGVGLGAGGGALFKLGERWDARLDIRYNLDFINGTTENGVTVPDDTFYLWTGALGVSYKFGANPYDEDGDGVPDAQDKCPGTPKGVTVYSDGCPTDLDQDGVPDYLDKCPNTPKGTLVGSDGCELDSDGDGVPDARDQCPNTPRGVPVNVNGCPLDSDGDGVPDYLDKCPGTPPGTRVNAEGCSLEDRDNDGIPDELDKCPGTPPGVPVGPDGCPLDSDGDGIPDYLDECPRTPPGAKVLPNGCALTGDCRKPRPGEQVDANGCAIEQSFILRGVKFEFDSDRLTPQAREILNEVAETLKAYPNIDVELEGHTDSIGTDSYNLGLSERRANAVKVYLEGRGVQGKRMRPVGYGESRPIASNDTEEGREENRRVELRVIE</sequence>
<dbReference type="SUPFAM" id="SSF56925">
    <property type="entry name" value="OMPA-like"/>
    <property type="match status" value="1"/>
</dbReference>
<keyword evidence="6" id="KW-0406">Ion transport</keyword>
<feature type="chain" id="PRO_5011773123" evidence="12">
    <location>
        <begin position="21"/>
        <end position="504"/>
    </location>
</feature>
<evidence type="ECO:0000256" key="10">
    <source>
        <dbReference type="PROSITE-ProRule" id="PRU00473"/>
    </source>
</evidence>
<keyword evidence="9" id="KW-0998">Cell outer membrane</keyword>
<keyword evidence="8 10" id="KW-0472">Membrane</keyword>
<dbReference type="InterPro" id="IPR006665">
    <property type="entry name" value="OmpA-like"/>
</dbReference>
<evidence type="ECO:0000256" key="2">
    <source>
        <dbReference type="ARBA" id="ARBA00022448"/>
    </source>
</evidence>
<evidence type="ECO:0000256" key="3">
    <source>
        <dbReference type="ARBA" id="ARBA00022452"/>
    </source>
</evidence>
<dbReference type="Gene3D" id="2.40.160.20">
    <property type="match status" value="1"/>
</dbReference>
<evidence type="ECO:0000256" key="1">
    <source>
        <dbReference type="ARBA" id="ARBA00004571"/>
    </source>
</evidence>
<dbReference type="GO" id="GO:0009279">
    <property type="term" value="C:cell outer membrane"/>
    <property type="evidence" value="ECO:0007669"/>
    <property type="project" value="UniProtKB-SubCell"/>
</dbReference>
<proteinExistence type="predicted"/>
<dbReference type="EMBL" id="FOOC01000004">
    <property type="protein sequence ID" value="SFF42828.1"/>
    <property type="molecule type" value="Genomic_DNA"/>
</dbReference>
<name>A0A1I2IMI4_9GAMM</name>
<accession>A0A1I2IMI4</accession>
<dbReference type="GO" id="GO:0006811">
    <property type="term" value="P:monoatomic ion transport"/>
    <property type="evidence" value="ECO:0007669"/>
    <property type="project" value="UniProtKB-KW"/>
</dbReference>
<dbReference type="PANTHER" id="PTHR30329:SF21">
    <property type="entry name" value="LIPOPROTEIN YIAD-RELATED"/>
    <property type="match status" value="1"/>
</dbReference>
<dbReference type="OrthoDB" id="9805832at2"/>
<dbReference type="PANTHER" id="PTHR30329">
    <property type="entry name" value="STATOR ELEMENT OF FLAGELLAR MOTOR COMPLEX"/>
    <property type="match status" value="1"/>
</dbReference>
<dbReference type="GO" id="GO:0005509">
    <property type="term" value="F:calcium ion binding"/>
    <property type="evidence" value="ECO:0007669"/>
    <property type="project" value="InterPro"/>
</dbReference>
<evidence type="ECO:0000256" key="11">
    <source>
        <dbReference type="SAM" id="MobiDB-lite"/>
    </source>
</evidence>
<dbReference type="Pfam" id="PF02412">
    <property type="entry name" value="TSP_3"/>
    <property type="match status" value="6"/>
</dbReference>
<organism evidence="14 15">
    <name type="scientific">Fontimonas thermophila</name>
    <dbReference type="NCBI Taxonomy" id="1076937"/>
    <lineage>
        <taxon>Bacteria</taxon>
        <taxon>Pseudomonadati</taxon>
        <taxon>Pseudomonadota</taxon>
        <taxon>Gammaproteobacteria</taxon>
        <taxon>Nevskiales</taxon>
        <taxon>Nevskiaceae</taxon>
        <taxon>Fontimonas</taxon>
    </lineage>
</organism>
<dbReference type="PRINTS" id="PR01023">
    <property type="entry name" value="NAFLGMOTY"/>
</dbReference>
<dbReference type="PROSITE" id="PS01068">
    <property type="entry name" value="OMPA_1"/>
    <property type="match status" value="1"/>
</dbReference>
<dbReference type="InterPro" id="IPR006664">
    <property type="entry name" value="OMP_bac"/>
</dbReference>
<comment type="subcellular location">
    <subcellularLocation>
        <location evidence="1">Cell outer membrane</location>
        <topology evidence="1">Multi-pass membrane protein</topology>
    </subcellularLocation>
</comment>
<dbReference type="InterPro" id="IPR050330">
    <property type="entry name" value="Bact_OuterMem_StrucFunc"/>
</dbReference>
<dbReference type="Pfam" id="PF00691">
    <property type="entry name" value="OmpA"/>
    <property type="match status" value="1"/>
</dbReference>
<evidence type="ECO:0000256" key="5">
    <source>
        <dbReference type="ARBA" id="ARBA00022729"/>
    </source>
</evidence>
<dbReference type="PRINTS" id="PR01021">
    <property type="entry name" value="OMPADOMAIN"/>
</dbReference>
<feature type="domain" description="OmpA-like" evidence="13">
    <location>
        <begin position="389"/>
        <end position="504"/>
    </location>
</feature>
<dbReference type="Proteomes" id="UP000199771">
    <property type="component" value="Unassembled WGS sequence"/>
</dbReference>
<evidence type="ECO:0000313" key="15">
    <source>
        <dbReference type="Proteomes" id="UP000199771"/>
    </source>
</evidence>
<keyword evidence="4" id="KW-0812">Transmembrane</keyword>
<evidence type="ECO:0000313" key="14">
    <source>
        <dbReference type="EMBL" id="SFF42828.1"/>
    </source>
</evidence>
<keyword evidence="5 12" id="KW-0732">Signal</keyword>
<dbReference type="InterPro" id="IPR028974">
    <property type="entry name" value="TSP_type-3_rpt"/>
</dbReference>
<evidence type="ECO:0000256" key="9">
    <source>
        <dbReference type="ARBA" id="ARBA00023237"/>
    </source>
</evidence>
<feature type="signal peptide" evidence="12">
    <location>
        <begin position="1"/>
        <end position="20"/>
    </location>
</feature>